<sequence length="30" mass="3430">MSNLTITRICIYIIKSSKISPTVNRLTICF</sequence>
<reference evidence="1" key="1">
    <citation type="submission" date="2024-03" db="EMBL/GenBank/DDBJ databases">
        <title>Diverse circular DNA viruses in blood, oral, and fecal samples of captive lemurs.</title>
        <authorList>
            <person name="Paietta E.N."/>
            <person name="Kraberger S."/>
            <person name="Lund M.C."/>
            <person name="Custer J.M."/>
            <person name="Vargas K.M."/>
            <person name="Ehmke E.E."/>
            <person name="Yoder A.D."/>
            <person name="Varsani A."/>
        </authorList>
    </citation>
    <scope>NUCLEOTIDE SEQUENCE</scope>
    <source>
        <strain evidence="1">Duke_30FF_63</strain>
    </source>
</reference>
<accession>A0AAU8B850</accession>
<protein>
    <submittedName>
        <fullName evidence="1">Uncharacterized protein</fullName>
    </submittedName>
</protein>
<organism evidence="1">
    <name type="scientific">Dulem virus 42</name>
    <dbReference type="NCBI Taxonomy" id="3145760"/>
    <lineage>
        <taxon>Viruses</taxon>
        <taxon>Duplodnaviria</taxon>
        <taxon>Heunggongvirae</taxon>
        <taxon>Uroviricota</taxon>
        <taxon>Caudoviricetes</taxon>
    </lineage>
</organism>
<evidence type="ECO:0000313" key="1">
    <source>
        <dbReference type="EMBL" id="XCD08384.1"/>
    </source>
</evidence>
<proteinExistence type="predicted"/>
<dbReference type="EMBL" id="PP511876">
    <property type="protein sequence ID" value="XCD08384.1"/>
    <property type="molecule type" value="Genomic_DNA"/>
</dbReference>
<name>A0AAU8B850_9CAUD</name>